<dbReference type="PANTHER" id="PTHR44329">
    <property type="entry name" value="SERINE/THREONINE-PROTEIN KINASE TNNI3K-RELATED"/>
    <property type="match status" value="1"/>
</dbReference>
<gene>
    <name evidence="3" type="ORF">PFR001_LOCUS729</name>
</gene>
<dbReference type="EMBL" id="CAKLBC010000143">
    <property type="protein sequence ID" value="CAH0485000.1"/>
    <property type="molecule type" value="Genomic_DNA"/>
</dbReference>
<dbReference type="InterPro" id="IPR051681">
    <property type="entry name" value="Ser/Thr_Kinases-Pseudokinases"/>
</dbReference>
<dbReference type="Pfam" id="PF07714">
    <property type="entry name" value="PK_Tyr_Ser-Thr"/>
    <property type="match status" value="1"/>
</dbReference>
<comment type="caution">
    <text evidence="3">The sequence shown here is derived from an EMBL/GenBank/DDBJ whole genome shotgun (WGS) entry which is preliminary data.</text>
</comment>
<organism evidence="3 4">
    <name type="scientific">Peronospora farinosa</name>
    <dbReference type="NCBI Taxonomy" id="134698"/>
    <lineage>
        <taxon>Eukaryota</taxon>
        <taxon>Sar</taxon>
        <taxon>Stramenopiles</taxon>
        <taxon>Oomycota</taxon>
        <taxon>Peronosporomycetes</taxon>
        <taxon>Peronosporales</taxon>
        <taxon>Peronosporaceae</taxon>
        <taxon>Peronospora</taxon>
    </lineage>
</organism>
<evidence type="ECO:0000256" key="1">
    <source>
        <dbReference type="SAM" id="Phobius"/>
    </source>
</evidence>
<dbReference type="PROSITE" id="PS50011">
    <property type="entry name" value="PROTEIN_KINASE_DOM"/>
    <property type="match status" value="1"/>
</dbReference>
<keyword evidence="1" id="KW-1133">Transmembrane helix</keyword>
<sequence>MAAAPDPPQSSGSTGDGDNNGLGLLAYWIIAGAITVFFVLLLVTWQRRRYSRESDISSIVSSETTEPVTPQYNVNHAFGDALNHDNVIAAVGTARTVVAAQAYLGYGRSHGNSVDSDDSTAMSVTLATDKVLASCRLDYGELILGCCVSRGGFGLVFVGSYRGRQVAVKKIRNERDVGREQVEQCVRENPLVSGLSHPRIVEFIGAC</sequence>
<protein>
    <recommendedName>
        <fullName evidence="2">Protein kinase domain-containing protein</fullName>
    </recommendedName>
</protein>
<evidence type="ECO:0000313" key="3">
    <source>
        <dbReference type="EMBL" id="CAH0485000.1"/>
    </source>
</evidence>
<evidence type="ECO:0000259" key="2">
    <source>
        <dbReference type="PROSITE" id="PS50011"/>
    </source>
</evidence>
<dbReference type="InterPro" id="IPR000719">
    <property type="entry name" value="Prot_kinase_dom"/>
</dbReference>
<dbReference type="InterPro" id="IPR001245">
    <property type="entry name" value="Ser-Thr/Tyr_kinase_cat_dom"/>
</dbReference>
<proteinExistence type="predicted"/>
<dbReference type="InterPro" id="IPR011009">
    <property type="entry name" value="Kinase-like_dom_sf"/>
</dbReference>
<dbReference type="Gene3D" id="3.30.200.20">
    <property type="entry name" value="Phosphorylase Kinase, domain 1"/>
    <property type="match status" value="1"/>
</dbReference>
<evidence type="ECO:0000313" key="4">
    <source>
        <dbReference type="Proteomes" id="UP001157938"/>
    </source>
</evidence>
<name>A0ABN8BT46_9STRA</name>
<keyword evidence="1" id="KW-0472">Membrane</keyword>
<reference evidence="3 4" key="1">
    <citation type="submission" date="2021-11" db="EMBL/GenBank/DDBJ databases">
        <authorList>
            <person name="Islam A."/>
            <person name="Islam S."/>
            <person name="Flora M.S."/>
            <person name="Rahman M."/>
            <person name="Ziaur R.M."/>
            <person name="Epstein J.H."/>
            <person name="Hassan M."/>
            <person name="Klassen M."/>
            <person name="Woodard K."/>
            <person name="Webb A."/>
            <person name="Webby R.J."/>
            <person name="El Zowalaty M.E."/>
        </authorList>
    </citation>
    <scope>NUCLEOTIDE SEQUENCE [LARGE SCALE GENOMIC DNA]</scope>
    <source>
        <strain evidence="3">Pf1</strain>
    </source>
</reference>
<feature type="domain" description="Protein kinase" evidence="2">
    <location>
        <begin position="142"/>
        <end position="207"/>
    </location>
</feature>
<feature type="transmembrane region" description="Helical" evidence="1">
    <location>
        <begin position="25"/>
        <end position="45"/>
    </location>
</feature>
<dbReference type="SUPFAM" id="SSF56112">
    <property type="entry name" value="Protein kinase-like (PK-like)"/>
    <property type="match status" value="1"/>
</dbReference>
<dbReference type="Proteomes" id="UP001157938">
    <property type="component" value="Unassembled WGS sequence"/>
</dbReference>
<keyword evidence="1" id="KW-0812">Transmembrane</keyword>
<keyword evidence="4" id="KW-1185">Reference proteome</keyword>
<dbReference type="PANTHER" id="PTHR44329:SF214">
    <property type="entry name" value="PROTEIN KINASE DOMAIN-CONTAINING PROTEIN"/>
    <property type="match status" value="1"/>
</dbReference>
<accession>A0ABN8BT46</accession>